<dbReference type="Proteomes" id="UP000317010">
    <property type="component" value="Unassembled WGS sequence"/>
</dbReference>
<proteinExistence type="predicted"/>
<protein>
    <submittedName>
        <fullName evidence="2">Uncharacterized protein</fullName>
    </submittedName>
</protein>
<feature type="transmembrane region" description="Helical" evidence="1">
    <location>
        <begin position="5"/>
        <end position="23"/>
    </location>
</feature>
<dbReference type="AlphaFoldDB" id="A0A562U7E9"/>
<keyword evidence="1" id="KW-0472">Membrane</keyword>
<dbReference type="EMBL" id="VLLI01000004">
    <property type="protein sequence ID" value="TWJ01714.1"/>
    <property type="molecule type" value="Genomic_DNA"/>
</dbReference>
<feature type="transmembrane region" description="Helical" evidence="1">
    <location>
        <begin position="85"/>
        <end position="104"/>
    </location>
</feature>
<keyword evidence="3" id="KW-1185">Reference proteome</keyword>
<keyword evidence="1" id="KW-0812">Transmembrane</keyword>
<feature type="transmembrane region" description="Helical" evidence="1">
    <location>
        <begin position="58"/>
        <end position="79"/>
    </location>
</feature>
<organism evidence="2 3">
    <name type="scientific">Mucilaginibacter frigoritolerans</name>
    <dbReference type="NCBI Taxonomy" id="652788"/>
    <lineage>
        <taxon>Bacteria</taxon>
        <taxon>Pseudomonadati</taxon>
        <taxon>Bacteroidota</taxon>
        <taxon>Sphingobacteriia</taxon>
        <taxon>Sphingobacteriales</taxon>
        <taxon>Sphingobacteriaceae</taxon>
        <taxon>Mucilaginibacter</taxon>
    </lineage>
</organism>
<evidence type="ECO:0000256" key="1">
    <source>
        <dbReference type="SAM" id="Phobius"/>
    </source>
</evidence>
<feature type="transmembrane region" description="Helical" evidence="1">
    <location>
        <begin position="29"/>
        <end position="51"/>
    </location>
</feature>
<evidence type="ECO:0000313" key="3">
    <source>
        <dbReference type="Proteomes" id="UP000317010"/>
    </source>
</evidence>
<comment type="caution">
    <text evidence="2">The sequence shown here is derived from an EMBL/GenBank/DDBJ whole genome shotgun (WGS) entry which is preliminary data.</text>
</comment>
<name>A0A562U7E9_9SPHI</name>
<gene>
    <name evidence="2" type="ORF">JN11_01868</name>
</gene>
<keyword evidence="1" id="KW-1133">Transmembrane helix</keyword>
<accession>A0A562U7E9</accession>
<evidence type="ECO:0000313" key="2">
    <source>
        <dbReference type="EMBL" id="TWJ01714.1"/>
    </source>
</evidence>
<sequence length="136" mass="16415">MKRLLVELIPLGIFIVAVLLKLINIPYQSWIIFFDGFLLMIMYMLLSFWLFEDSAIRIIYKVLIGFVYMFTILVFMFLLFNLYGVLLIVGAGYTILLCHLLNCLFKIKTPFYKQHFYRSMLFLIMLTLIYIRHYYY</sequence>
<feature type="transmembrane region" description="Helical" evidence="1">
    <location>
        <begin position="116"/>
        <end position="135"/>
    </location>
</feature>
<reference evidence="2 3" key="1">
    <citation type="submission" date="2019-07" db="EMBL/GenBank/DDBJ databases">
        <title>Genomic Encyclopedia of Archaeal and Bacterial Type Strains, Phase II (KMG-II): from individual species to whole genera.</title>
        <authorList>
            <person name="Goeker M."/>
        </authorList>
    </citation>
    <scope>NUCLEOTIDE SEQUENCE [LARGE SCALE GENOMIC DNA]</scope>
    <source>
        <strain evidence="2 3">ATCC BAA-1854</strain>
    </source>
</reference>